<gene>
    <name evidence="2" type="ORF">V9T40_011779</name>
</gene>
<dbReference type="PANTHER" id="PTHR14695:SF4">
    <property type="entry name" value="PROTEIN NESSUN DORMA"/>
    <property type="match status" value="1"/>
</dbReference>
<dbReference type="Pfam" id="PF23762">
    <property type="entry name" value="SHCBP_N"/>
    <property type="match status" value="1"/>
</dbReference>
<protein>
    <recommendedName>
        <fullName evidence="1">SHC SH2 domain-containing protein</fullName>
    </recommendedName>
</protein>
<reference evidence="2 3" key="1">
    <citation type="submission" date="2024-03" db="EMBL/GenBank/DDBJ databases">
        <title>Adaptation during the transition from Ophiocordyceps entomopathogen to insect associate is accompanied by gene loss and intensified selection.</title>
        <authorList>
            <person name="Ward C.M."/>
            <person name="Onetto C.A."/>
            <person name="Borneman A.R."/>
        </authorList>
    </citation>
    <scope>NUCLEOTIDE SEQUENCE [LARGE SCALE GENOMIC DNA]</scope>
    <source>
        <strain evidence="2">AWRI1</strain>
        <tissue evidence="2">Single Adult Female</tissue>
    </source>
</reference>
<dbReference type="PANTHER" id="PTHR14695">
    <property type="entry name" value="SHC SH2-DOMAIN BINDING PROTEIN 1-RELATED"/>
    <property type="match status" value="1"/>
</dbReference>
<name>A0AAN9XZU6_9HEMI</name>
<comment type="caution">
    <text evidence="2">The sequence shown here is derived from an EMBL/GenBank/DDBJ whole genome shotgun (WGS) entry which is preliminary data.</text>
</comment>
<dbReference type="AlphaFoldDB" id="A0AAN9XZU6"/>
<feature type="domain" description="SHC SH2" evidence="1">
    <location>
        <begin position="16"/>
        <end position="242"/>
    </location>
</feature>
<evidence type="ECO:0000313" key="2">
    <source>
        <dbReference type="EMBL" id="KAK7575493.1"/>
    </source>
</evidence>
<dbReference type="EMBL" id="JBBCAQ010000036">
    <property type="protein sequence ID" value="KAK7575493.1"/>
    <property type="molecule type" value="Genomic_DNA"/>
</dbReference>
<dbReference type="InterPro" id="IPR011050">
    <property type="entry name" value="Pectin_lyase_fold/virulence"/>
</dbReference>
<dbReference type="GO" id="GO:0007283">
    <property type="term" value="P:spermatogenesis"/>
    <property type="evidence" value="ECO:0007669"/>
    <property type="project" value="TreeGrafter"/>
</dbReference>
<accession>A0AAN9XZU6</accession>
<dbReference type="InterPro" id="IPR057508">
    <property type="entry name" value="SHCBP-like_N"/>
</dbReference>
<evidence type="ECO:0000313" key="3">
    <source>
        <dbReference type="Proteomes" id="UP001367676"/>
    </source>
</evidence>
<organism evidence="2 3">
    <name type="scientific">Parthenolecanium corni</name>
    <dbReference type="NCBI Taxonomy" id="536013"/>
    <lineage>
        <taxon>Eukaryota</taxon>
        <taxon>Metazoa</taxon>
        <taxon>Ecdysozoa</taxon>
        <taxon>Arthropoda</taxon>
        <taxon>Hexapoda</taxon>
        <taxon>Insecta</taxon>
        <taxon>Pterygota</taxon>
        <taxon>Neoptera</taxon>
        <taxon>Paraneoptera</taxon>
        <taxon>Hemiptera</taxon>
        <taxon>Sternorrhyncha</taxon>
        <taxon>Coccoidea</taxon>
        <taxon>Coccidae</taxon>
        <taxon>Parthenolecanium</taxon>
    </lineage>
</organism>
<evidence type="ECO:0000259" key="1">
    <source>
        <dbReference type="Pfam" id="PF23762"/>
    </source>
</evidence>
<dbReference type="GO" id="GO:0007112">
    <property type="term" value="P:male meiosis cytokinesis"/>
    <property type="evidence" value="ECO:0007669"/>
    <property type="project" value="TreeGrafter"/>
</dbReference>
<dbReference type="InterPro" id="IPR045140">
    <property type="entry name" value="SHCBP1-like"/>
</dbReference>
<proteinExistence type="predicted"/>
<keyword evidence="3" id="KW-1185">Reference proteome</keyword>
<dbReference type="Proteomes" id="UP001367676">
    <property type="component" value="Unassembled WGS sequence"/>
</dbReference>
<sequence>MDNTMDVWVFEKSIKERLDEYQVVFDNLDQNSSIVGYSSIWAAYLSNVLQQYSWIGVWCPSHEECFEFNLHTPINTNVSVHKINYDSLTAHISVHPDELYLRYLPQESIQVPLKDLYVAKRQENDKADFEAIANSLDMLRIFYHYLIWPWDEDVENCFASFLPKLQSRLTLYYDIVDGILNRFAQKDFVALVSRGKKIYEQMRSFTPEPAESDQVLSISMNLYTKLKLVQNRLERYEDSKMRDNSRSLNDTLESHVVDETIIVSTGTHLVDSQRLDSNVTLWGLHKEQSPTIVDKTPYWYFLKMTGDNIILRNLVINLRHCQAVIFVSEGVTELDSVILKVERSFKSVAVVVGDNASLVANRCRFVDFDVAIFCLSGSAVELTDCVFENNGTCLEIMPGAQVCLIDCDLSMSNNDCVKYNGGFDKDELKSLDSLSE</sequence>
<dbReference type="SUPFAM" id="SSF51126">
    <property type="entry name" value="Pectin lyase-like"/>
    <property type="match status" value="1"/>
</dbReference>